<dbReference type="OrthoDB" id="10264595at2759"/>
<dbReference type="SUPFAM" id="SSF48371">
    <property type="entry name" value="ARM repeat"/>
    <property type="match status" value="1"/>
</dbReference>
<evidence type="ECO:0000313" key="9">
    <source>
        <dbReference type="Proteomes" id="UP000095023"/>
    </source>
</evidence>
<dbReference type="EMBL" id="KV453843">
    <property type="protein sequence ID" value="ODV89597.1"/>
    <property type="molecule type" value="Genomic_DNA"/>
</dbReference>
<evidence type="ECO:0000259" key="7">
    <source>
        <dbReference type="Pfam" id="PF01602"/>
    </source>
</evidence>
<dbReference type="Pfam" id="PF01602">
    <property type="entry name" value="Adaptin_N"/>
    <property type="match status" value="1"/>
</dbReference>
<dbReference type="GO" id="GO:0006896">
    <property type="term" value="P:Golgi to vacuole transport"/>
    <property type="evidence" value="ECO:0007669"/>
    <property type="project" value="EnsemblFungi"/>
</dbReference>
<dbReference type="InterPro" id="IPR017105">
    <property type="entry name" value="AP3_complex_dsu"/>
</dbReference>
<comment type="similarity">
    <text evidence="2">Belongs to the adaptor complexes large subunit family.</text>
</comment>
<reference evidence="9" key="1">
    <citation type="submission" date="2016-02" db="EMBL/GenBank/DDBJ databases">
        <title>Comparative genomics of biotechnologically important yeasts.</title>
        <authorList>
            <consortium name="DOE Joint Genome Institute"/>
            <person name="Riley R."/>
            <person name="Haridas S."/>
            <person name="Wolfe K.H."/>
            <person name="Lopes M.R."/>
            <person name="Hittinger C.T."/>
            <person name="Goker M."/>
            <person name="Salamov A."/>
            <person name="Wisecaver J."/>
            <person name="Long T.M."/>
            <person name="Aerts A.L."/>
            <person name="Barry K."/>
            <person name="Choi C."/>
            <person name="Clum A."/>
            <person name="Coughlan A.Y."/>
            <person name="Deshpande S."/>
            <person name="Douglass A.P."/>
            <person name="Hanson S.J."/>
            <person name="Klenk H.-P."/>
            <person name="Labutti K."/>
            <person name="Lapidus A."/>
            <person name="Lindquist E."/>
            <person name="Lipzen A."/>
            <person name="Meier-Kolthoff J.P."/>
            <person name="Ohm R.A."/>
            <person name="Otillar R.P."/>
            <person name="Pangilinan J."/>
            <person name="Peng Y."/>
            <person name="Rokas A."/>
            <person name="Rosa C.A."/>
            <person name="Scheuner C."/>
            <person name="Sibirny A.A."/>
            <person name="Slot J.C."/>
            <person name="Stielow J.B."/>
            <person name="Sun H."/>
            <person name="Kurtzman C.P."/>
            <person name="Blackwell M."/>
            <person name="Jeffries T.W."/>
            <person name="Grigoriev I.V."/>
        </authorList>
    </citation>
    <scope>NUCLEOTIDE SEQUENCE [LARGE SCALE GENOMIC DNA]</scope>
    <source>
        <strain evidence="9">NRRL Y-17796</strain>
    </source>
</reference>
<dbReference type="Gene3D" id="1.25.10.10">
    <property type="entry name" value="Leucine-rich Repeat Variant"/>
    <property type="match status" value="1"/>
</dbReference>
<dbReference type="AlphaFoldDB" id="A0A1E4TD04"/>
<proteinExistence type="inferred from homology"/>
<protein>
    <recommendedName>
        <fullName evidence="7">Clathrin/coatomer adaptor adaptin-like N-terminal domain-containing protein</fullName>
    </recommendedName>
</protein>
<name>A0A1E4TD04_9ASCO</name>
<evidence type="ECO:0000256" key="2">
    <source>
        <dbReference type="ARBA" id="ARBA00006613"/>
    </source>
</evidence>
<evidence type="ECO:0000256" key="3">
    <source>
        <dbReference type="ARBA" id="ARBA00022448"/>
    </source>
</evidence>
<dbReference type="PANTHER" id="PTHR22781:SF12">
    <property type="entry name" value="AP-3 COMPLEX SUBUNIT DELTA-1"/>
    <property type="match status" value="1"/>
</dbReference>
<organism evidence="8 9">
    <name type="scientific">Tortispora caseinolytica NRRL Y-17796</name>
    <dbReference type="NCBI Taxonomy" id="767744"/>
    <lineage>
        <taxon>Eukaryota</taxon>
        <taxon>Fungi</taxon>
        <taxon>Dikarya</taxon>
        <taxon>Ascomycota</taxon>
        <taxon>Saccharomycotina</taxon>
        <taxon>Trigonopsidomycetes</taxon>
        <taxon>Trigonopsidales</taxon>
        <taxon>Trigonopsidaceae</taxon>
        <taxon>Tortispora</taxon>
    </lineage>
</organism>
<sequence length="676" mass="75888">FLKVIRECQAECRSQDLDIKSMAVLKLAYLEMYGYDMEWAAFHVLEVMSSSKFQQKRIGYLAAIQSFRKDSDILMLTTNLLKKDLSSSSHLDVSVAISGIANIVTPGLAQDLADDLIRMITHSRPHVRKKAVLALYKVFLQFPDALRIAFPRLKDKLADPDISVVSATVNVICELAKVNPNNCLPLTPNLFDIFTTSSNNWMTIKLIKLFAILTPAEPRLKPKLLPYLTDLIESTTAMSILYEAINCVVSSGMLDAEDITLAKLLVTRLRLFFQEADQNLKYVALLAFAKIVKTHPQVIAAELQTVLDCLADMDFAIRRSALSLLPGIVTEDSLFDLVSRLLLQLAAPKNRPQEGSAAANAASNLMQSDNSENEHDQAVPLPVSYRMAVINTILDMCSTNYYEHVTNFDWYTSVLLDLSCLSGDIPDCADRIGFELRNITVRVRDVRPESVAAAKTLIDLAFTNQSSIEAQPHFSLIKYAIWIIGEHAHYLQDRPDAIRSVIRYTKSLRAADSSLLAIAMQALPKVYAHEVCPSNESYAQYIANEEYVQWSREHYKTAKSLAQELISWLEIHSQSMVIEVQERSVEFLELFQIILESLVQSSETEVNNQIQPPKLIVRALPSLFNEWELNAMAPSAQRKIRPPHDLNLDAPIDAEAITILQNIEWDLSSDGDGEDE</sequence>
<evidence type="ECO:0000256" key="5">
    <source>
        <dbReference type="ARBA" id="ARBA00022927"/>
    </source>
</evidence>
<dbReference type="InterPro" id="IPR016024">
    <property type="entry name" value="ARM-type_fold"/>
</dbReference>
<keyword evidence="3" id="KW-0813">Transport</keyword>
<feature type="non-terminal residue" evidence="8">
    <location>
        <position position="1"/>
    </location>
</feature>
<evidence type="ECO:0000256" key="6">
    <source>
        <dbReference type="ARBA" id="ARBA00023136"/>
    </source>
</evidence>
<dbReference type="Proteomes" id="UP000095023">
    <property type="component" value="Unassembled WGS sequence"/>
</dbReference>
<keyword evidence="6" id="KW-0472">Membrane</keyword>
<dbReference type="GO" id="GO:0006623">
    <property type="term" value="P:protein targeting to vacuole"/>
    <property type="evidence" value="ECO:0007669"/>
    <property type="project" value="EnsemblFungi"/>
</dbReference>
<feature type="domain" description="Clathrin/coatomer adaptor adaptin-like N-terminal" evidence="7">
    <location>
        <begin position="7"/>
        <end position="592"/>
    </location>
</feature>
<evidence type="ECO:0000313" key="8">
    <source>
        <dbReference type="EMBL" id="ODV89597.1"/>
    </source>
</evidence>
<gene>
    <name evidence="8" type="ORF">CANCADRAFT_18861</name>
</gene>
<feature type="non-terminal residue" evidence="8">
    <location>
        <position position="676"/>
    </location>
</feature>
<dbReference type="PIRSF" id="PIRSF037092">
    <property type="entry name" value="AP3_complex_delta"/>
    <property type="match status" value="1"/>
</dbReference>
<dbReference type="GO" id="GO:0030123">
    <property type="term" value="C:AP-3 adaptor complex"/>
    <property type="evidence" value="ECO:0007669"/>
    <property type="project" value="EnsemblFungi"/>
</dbReference>
<comment type="subcellular location">
    <subcellularLocation>
        <location evidence="1">Endomembrane system</location>
    </subcellularLocation>
</comment>
<keyword evidence="5" id="KW-0653">Protein transport</keyword>
<keyword evidence="9" id="KW-1185">Reference proteome</keyword>
<evidence type="ECO:0000256" key="4">
    <source>
        <dbReference type="ARBA" id="ARBA00022737"/>
    </source>
</evidence>
<dbReference type="PANTHER" id="PTHR22781">
    <property type="entry name" value="DELTA ADAPTIN-RELATED"/>
    <property type="match status" value="1"/>
</dbReference>
<dbReference type="InterPro" id="IPR002553">
    <property type="entry name" value="Clathrin/coatomer_adapt-like_N"/>
</dbReference>
<evidence type="ECO:0000256" key="1">
    <source>
        <dbReference type="ARBA" id="ARBA00004308"/>
    </source>
</evidence>
<dbReference type="GO" id="GO:0010008">
    <property type="term" value="C:endosome membrane"/>
    <property type="evidence" value="ECO:0007669"/>
    <property type="project" value="TreeGrafter"/>
</dbReference>
<dbReference type="InterPro" id="IPR011989">
    <property type="entry name" value="ARM-like"/>
</dbReference>
<accession>A0A1E4TD04</accession>
<keyword evidence="4" id="KW-0677">Repeat</keyword>